<accession>A0A7X4GRC1</accession>
<organism evidence="1 2">
    <name type="scientific">Duganella rivi</name>
    <dbReference type="NCBI Taxonomy" id="2666083"/>
    <lineage>
        <taxon>Bacteria</taxon>
        <taxon>Pseudomonadati</taxon>
        <taxon>Pseudomonadota</taxon>
        <taxon>Betaproteobacteria</taxon>
        <taxon>Burkholderiales</taxon>
        <taxon>Oxalobacteraceae</taxon>
        <taxon>Telluria group</taxon>
        <taxon>Duganella</taxon>
    </lineage>
</organism>
<dbReference type="Proteomes" id="UP000450012">
    <property type="component" value="Unassembled WGS sequence"/>
</dbReference>
<proteinExistence type="predicted"/>
<dbReference type="EMBL" id="WWCK01000004">
    <property type="protein sequence ID" value="MYM68247.1"/>
    <property type="molecule type" value="Genomic_DNA"/>
</dbReference>
<protein>
    <submittedName>
        <fullName evidence="1">Uncharacterized protein</fullName>
    </submittedName>
</protein>
<evidence type="ECO:0000313" key="1">
    <source>
        <dbReference type="EMBL" id="MYM68247.1"/>
    </source>
</evidence>
<gene>
    <name evidence="1" type="ORF">GTP45_15610</name>
</gene>
<name>A0A7X4GRC1_9BURK</name>
<reference evidence="1 2" key="1">
    <citation type="submission" date="2019-12" db="EMBL/GenBank/DDBJ databases">
        <title>Novel species isolated from a subtropical stream in China.</title>
        <authorList>
            <person name="Lu H."/>
        </authorList>
    </citation>
    <scope>NUCLEOTIDE SEQUENCE [LARGE SCALE GENOMIC DNA]</scope>
    <source>
        <strain evidence="1 2">FT55W</strain>
    </source>
</reference>
<comment type="caution">
    <text evidence="1">The sequence shown here is derived from an EMBL/GenBank/DDBJ whole genome shotgun (WGS) entry which is preliminary data.</text>
</comment>
<evidence type="ECO:0000313" key="2">
    <source>
        <dbReference type="Proteomes" id="UP000450012"/>
    </source>
</evidence>
<dbReference type="RefSeq" id="WP_161014761.1">
    <property type="nucleotide sequence ID" value="NZ_WWCK01000004.1"/>
</dbReference>
<keyword evidence="2" id="KW-1185">Reference proteome</keyword>
<sequence>MSQDSRVHWLCQYVSRKKIMPSFVWGRSPKEAWDNPYEYAAQDQFMREATSVLDALSADLDRYTMKFHRDDTGVDKATWMLSLDLVDSLRGSIELFREKRHRIAFRLFRDVVETIDLIGVLHAGNVFAERTLRQWYKNNTISHGEIRKYMESTQGKAAAENRQKFHHQLSKLTHRTYRALTMSFSLGPGDMMVPDTHSSPMLILPQTIAEGLAVLSNLIIEAIECLKLYGPLERDQVSSIFLKALEVDSVPRRFAIHGGHAS</sequence>
<dbReference type="AlphaFoldDB" id="A0A7X4GRC1"/>